<sequence>MHTHQWPSYATEYYPYQGEAAAITVTMKYSPLGFLLGLFTPVLVIDGQPIPAGWRRPIATTVVPGQHHVHAHVPYLIPRRIGKADLVVTAMPGQNVDLEYRAPLIVFMRGALGAGPQKYPGLVASILLLVVTLLLALCSFGGTLVMNRYAAQLASTSEADRPIPPLPELPESAPPLPNLPEPAEERPARRLTGATFEPGEKTFTMRFKDWPFAFRTPPTWGCLGARTDIPDSKAYICVDEGDPGSGKRLAVLLRACPAPCGAKQQNTLGKNWFRAGEKPRKFDATTKFLEVEKNRYQLVMSHFFGTEPKWQVAVDATAPVKARSEMQKVVNDILTQTS</sequence>
<keyword evidence="4" id="KW-1185">Reference proteome</keyword>
<feature type="transmembrane region" description="Helical" evidence="2">
    <location>
        <begin position="122"/>
        <end position="145"/>
    </location>
</feature>
<evidence type="ECO:0000256" key="2">
    <source>
        <dbReference type="SAM" id="Phobius"/>
    </source>
</evidence>
<keyword evidence="2" id="KW-0472">Membrane</keyword>
<keyword evidence="2" id="KW-0812">Transmembrane</keyword>
<dbReference type="RefSeq" id="WP_196417466.1">
    <property type="nucleotide sequence ID" value="NZ_JADQTO010000016.1"/>
</dbReference>
<accession>A0A931CFQ0</accession>
<keyword evidence="2" id="KW-1133">Transmembrane helix</keyword>
<name>A0A931CFQ0_9ACTN</name>
<evidence type="ECO:0000256" key="1">
    <source>
        <dbReference type="SAM" id="MobiDB-lite"/>
    </source>
</evidence>
<protein>
    <submittedName>
        <fullName evidence="3">Uncharacterized protein</fullName>
    </submittedName>
</protein>
<dbReference type="EMBL" id="JADQTO010000016">
    <property type="protein sequence ID" value="MBG0565691.1"/>
    <property type="molecule type" value="Genomic_DNA"/>
</dbReference>
<dbReference type="AlphaFoldDB" id="A0A931CFQ0"/>
<feature type="region of interest" description="Disordered" evidence="1">
    <location>
        <begin position="160"/>
        <end position="187"/>
    </location>
</feature>
<evidence type="ECO:0000313" key="4">
    <source>
        <dbReference type="Proteomes" id="UP000598146"/>
    </source>
</evidence>
<comment type="caution">
    <text evidence="3">The sequence shown here is derived from an EMBL/GenBank/DDBJ whole genome shotgun (WGS) entry which is preliminary data.</text>
</comment>
<proteinExistence type="predicted"/>
<organism evidence="3 4">
    <name type="scientific">Actinoplanes aureus</name>
    <dbReference type="NCBI Taxonomy" id="2792083"/>
    <lineage>
        <taxon>Bacteria</taxon>
        <taxon>Bacillati</taxon>
        <taxon>Actinomycetota</taxon>
        <taxon>Actinomycetes</taxon>
        <taxon>Micromonosporales</taxon>
        <taxon>Micromonosporaceae</taxon>
        <taxon>Actinoplanes</taxon>
    </lineage>
</organism>
<gene>
    <name evidence="3" type="ORF">I4J89_29995</name>
</gene>
<dbReference type="Proteomes" id="UP000598146">
    <property type="component" value="Unassembled WGS sequence"/>
</dbReference>
<reference evidence="3" key="1">
    <citation type="submission" date="2020-11" db="EMBL/GenBank/DDBJ databases">
        <title>Isolation and identification of active actinomycetes.</title>
        <authorList>
            <person name="Sun X."/>
        </authorList>
    </citation>
    <scope>NUCLEOTIDE SEQUENCE</scope>
    <source>
        <strain evidence="3">NEAU-A11</strain>
    </source>
</reference>
<feature type="compositionally biased region" description="Pro residues" evidence="1">
    <location>
        <begin position="162"/>
        <end position="180"/>
    </location>
</feature>
<evidence type="ECO:0000313" key="3">
    <source>
        <dbReference type="EMBL" id="MBG0565691.1"/>
    </source>
</evidence>